<sequence>MKTINLKIDKAIKYSELDKYQEKVSKIHNSIKTKTVAEKDWLGWMELPFKLNNDEYQKMTNINQKWINMGIEAVVVIGVGGSYLGALAGYEFIYGQYSIIKPIMELVFSGYNVSSESLASQLKYVENKRFAINVISKSGKTLETAIAFREFRKLLEAKVGAVRAKDLIVATTDEKNGVLRELADKKGYETLIIPDDVGGRFSVLSPVGIFPFMCAGLNTDNILLGAQQAIKDNSSHLIKDNEAYQYAVTRHILSKQNYSLELFVSYEPKLRQIQEWWKQLYAESEGKNGRGIFPASTMFSTDLHSLGQFIQEGSKILFETSLVLKNPNVDYFLTKDEENLDKINYLDGKSLHKVNWAVFEATLQAHNIDANIPNIVIEFDKFDEYNLGYIFQFFMISLTMSAYLLGVNPFNQPGVGVYKSNMSKILPEI</sequence>
<name>N9VFT6_9BACT</name>
<protein>
    <recommendedName>
        <fullName evidence="8">Glucose-6-phosphate isomerase</fullName>
        <shortName evidence="8">GPI</shortName>
        <ecNumber evidence="8">5.3.1.9</ecNumber>
    </recommendedName>
    <alternativeName>
        <fullName evidence="8">Phosphoglucose isomerase</fullName>
        <shortName evidence="8">PGI</shortName>
    </alternativeName>
    <alternativeName>
        <fullName evidence="8">Phosphohexose isomerase</fullName>
        <shortName evidence="8">PHI</shortName>
    </alternativeName>
</protein>
<comment type="pathway">
    <text evidence="1 8 9">Carbohydrate degradation; glycolysis; D-glyceraldehyde 3-phosphate and glycerone phosphate from D-glucose: step 2/4.</text>
</comment>
<evidence type="ECO:0000256" key="9">
    <source>
        <dbReference type="RuleBase" id="RU000612"/>
    </source>
</evidence>
<keyword evidence="4 8" id="KW-0963">Cytoplasm</keyword>
<dbReference type="Proteomes" id="UP000013220">
    <property type="component" value="Unassembled WGS sequence"/>
</dbReference>
<evidence type="ECO:0000256" key="3">
    <source>
        <dbReference type="ARBA" id="ARBA00022432"/>
    </source>
</evidence>
<dbReference type="SUPFAM" id="SSF53697">
    <property type="entry name" value="SIS domain"/>
    <property type="match status" value="1"/>
</dbReference>
<dbReference type="GO" id="GO:0005829">
    <property type="term" value="C:cytosol"/>
    <property type="evidence" value="ECO:0007669"/>
    <property type="project" value="TreeGrafter"/>
</dbReference>
<dbReference type="InterPro" id="IPR035476">
    <property type="entry name" value="SIS_PGI_1"/>
</dbReference>
<dbReference type="Gene3D" id="3.40.50.10490">
    <property type="entry name" value="Glucose-6-phosphate isomerase like protein, domain 1"/>
    <property type="match status" value="2"/>
</dbReference>
<dbReference type="GO" id="GO:0097367">
    <property type="term" value="F:carbohydrate derivative binding"/>
    <property type="evidence" value="ECO:0007669"/>
    <property type="project" value="InterPro"/>
</dbReference>
<comment type="function">
    <text evidence="8">Catalyzes the reversible isomerization of glucose-6-phosphate to fructose-6-phosphate.</text>
</comment>
<proteinExistence type="inferred from homology"/>
<dbReference type="GO" id="GO:0048029">
    <property type="term" value="F:monosaccharide binding"/>
    <property type="evidence" value="ECO:0007669"/>
    <property type="project" value="TreeGrafter"/>
</dbReference>
<feature type="active site" evidence="8">
    <location>
        <position position="419"/>
    </location>
</feature>
<comment type="caution">
    <text evidence="8">Lacks conserved residue(s) required for the propagation of feature annotation.</text>
</comment>
<dbReference type="NCBIfam" id="NF010697">
    <property type="entry name" value="PRK14097.1"/>
    <property type="match status" value="1"/>
</dbReference>
<evidence type="ECO:0000256" key="2">
    <source>
        <dbReference type="ARBA" id="ARBA00006604"/>
    </source>
</evidence>
<feature type="active site" description="Proton donor" evidence="8">
    <location>
        <position position="283"/>
    </location>
</feature>
<accession>N9VFT6</accession>
<dbReference type="InterPro" id="IPR018189">
    <property type="entry name" value="Phosphoglucose_isomerase_CS"/>
</dbReference>
<evidence type="ECO:0000256" key="5">
    <source>
        <dbReference type="ARBA" id="ARBA00023152"/>
    </source>
</evidence>
<dbReference type="PROSITE" id="PS00765">
    <property type="entry name" value="P_GLUCOSE_ISOMERASE_1"/>
    <property type="match status" value="1"/>
</dbReference>
<dbReference type="EMBL" id="AORH01000008">
    <property type="protein sequence ID" value="ENY70221.1"/>
    <property type="molecule type" value="Genomic_DNA"/>
</dbReference>
<keyword evidence="6 8" id="KW-0413">Isomerase</keyword>
<dbReference type="CDD" id="cd05015">
    <property type="entry name" value="SIS_PGI_1"/>
    <property type="match status" value="1"/>
</dbReference>
<keyword evidence="3 8" id="KW-0312">Gluconeogenesis</keyword>
<reference evidence="10 11" key="1">
    <citation type="journal article" date="2013" name="Genome Announc.">
        <title>Draft Genome Sequences of Mycoplasma alkalescens, Mycoplasma arginini, and Mycoplasma bovigenitalium, Three Species with Equivocal Pathogenic Status for Cattle.</title>
        <authorList>
            <person name="Manso-Silvan L."/>
            <person name="Tardy F."/>
            <person name="Baranowski E."/>
            <person name="Barre A."/>
            <person name="Blanchard A."/>
            <person name="Breton M."/>
            <person name="Couture C."/>
            <person name="Citti C."/>
            <person name="Dordet-Frisoni E."/>
            <person name="Dupuy V."/>
            <person name="Gaurivaud P."/>
            <person name="Jacob D."/>
            <person name="Lemaitre C."/>
            <person name="Nikolski M."/>
            <person name="Nouvel L.X."/>
            <person name="Poumarat F."/>
            <person name="Thebault P."/>
            <person name="Theil S."/>
            <person name="Thiaucourt F."/>
            <person name="Sirand-Pugnet P."/>
        </authorList>
    </citation>
    <scope>NUCLEOTIDE SEQUENCE [LARGE SCALE GENOMIC DNA]</scope>
    <source>
        <strain evidence="10 11">51080</strain>
    </source>
</reference>
<dbReference type="HAMAP" id="MF_00473">
    <property type="entry name" value="G6P_isomerase"/>
    <property type="match status" value="1"/>
</dbReference>
<dbReference type="EC" id="5.3.1.9" evidence="8"/>
<evidence type="ECO:0000256" key="4">
    <source>
        <dbReference type="ARBA" id="ARBA00022490"/>
    </source>
</evidence>
<dbReference type="Pfam" id="PF00342">
    <property type="entry name" value="PGI"/>
    <property type="match status" value="1"/>
</dbReference>
<dbReference type="InterPro" id="IPR001672">
    <property type="entry name" value="G6P_Isomerase"/>
</dbReference>
<dbReference type="eggNOG" id="COG0166">
    <property type="taxonomic scope" value="Bacteria"/>
</dbReference>
<dbReference type="InterPro" id="IPR046348">
    <property type="entry name" value="SIS_dom_sf"/>
</dbReference>
<dbReference type="STRING" id="1188235.MBVG_0920"/>
<dbReference type="GO" id="GO:0004347">
    <property type="term" value="F:glucose-6-phosphate isomerase activity"/>
    <property type="evidence" value="ECO:0007669"/>
    <property type="project" value="UniProtKB-UniRule"/>
</dbReference>
<dbReference type="PANTHER" id="PTHR11469">
    <property type="entry name" value="GLUCOSE-6-PHOSPHATE ISOMERASE"/>
    <property type="match status" value="1"/>
</dbReference>
<dbReference type="AlphaFoldDB" id="N9VFT6"/>
<dbReference type="OrthoDB" id="140919at2"/>
<dbReference type="PATRIC" id="fig|1188235.3.peg.97"/>
<comment type="similarity">
    <text evidence="2 8 9">Belongs to the GPI family.</text>
</comment>
<organism evidence="10 11">
    <name type="scientific">Mycoplasmopsis bovigenitalium 51080</name>
    <dbReference type="NCBI Taxonomy" id="1188235"/>
    <lineage>
        <taxon>Bacteria</taxon>
        <taxon>Bacillati</taxon>
        <taxon>Mycoplasmatota</taxon>
        <taxon>Mycoplasmoidales</taxon>
        <taxon>Metamycoplasmataceae</taxon>
        <taxon>Mycoplasmopsis</taxon>
    </lineage>
</organism>
<dbReference type="CDD" id="cd05016">
    <property type="entry name" value="SIS_PGI_2"/>
    <property type="match status" value="1"/>
</dbReference>
<dbReference type="UniPathway" id="UPA00109">
    <property type="reaction ID" value="UER00181"/>
</dbReference>
<evidence type="ECO:0000256" key="1">
    <source>
        <dbReference type="ARBA" id="ARBA00004926"/>
    </source>
</evidence>
<evidence type="ECO:0000256" key="6">
    <source>
        <dbReference type="ARBA" id="ARBA00023235"/>
    </source>
</evidence>
<comment type="caution">
    <text evidence="10">The sequence shown here is derived from an EMBL/GenBank/DDBJ whole genome shotgun (WGS) entry which is preliminary data.</text>
</comment>
<dbReference type="GO" id="GO:0051156">
    <property type="term" value="P:glucose 6-phosphate metabolic process"/>
    <property type="evidence" value="ECO:0007669"/>
    <property type="project" value="TreeGrafter"/>
</dbReference>
<evidence type="ECO:0000313" key="10">
    <source>
        <dbReference type="EMBL" id="ENY70221.1"/>
    </source>
</evidence>
<dbReference type="GO" id="GO:0006096">
    <property type="term" value="P:glycolytic process"/>
    <property type="evidence" value="ECO:0007669"/>
    <property type="project" value="UniProtKB-UniRule"/>
</dbReference>
<keyword evidence="5 8" id="KW-0324">Glycolysis</keyword>
<evidence type="ECO:0000313" key="11">
    <source>
        <dbReference type="Proteomes" id="UP000013220"/>
    </source>
</evidence>
<dbReference type="PRINTS" id="PR00662">
    <property type="entry name" value="G6PISOMERASE"/>
</dbReference>
<dbReference type="InterPro" id="IPR035482">
    <property type="entry name" value="SIS_PGI_2"/>
</dbReference>
<dbReference type="GO" id="GO:0006094">
    <property type="term" value="P:gluconeogenesis"/>
    <property type="evidence" value="ECO:0007669"/>
    <property type="project" value="UniProtKB-UniRule"/>
</dbReference>
<comment type="catalytic activity">
    <reaction evidence="7 8 9">
        <text>alpha-D-glucose 6-phosphate = beta-D-fructose 6-phosphate</text>
        <dbReference type="Rhea" id="RHEA:11816"/>
        <dbReference type="ChEBI" id="CHEBI:57634"/>
        <dbReference type="ChEBI" id="CHEBI:58225"/>
        <dbReference type="EC" id="5.3.1.9"/>
    </reaction>
</comment>
<evidence type="ECO:0000256" key="7">
    <source>
        <dbReference type="ARBA" id="ARBA00029321"/>
    </source>
</evidence>
<dbReference type="PROSITE" id="PS51463">
    <property type="entry name" value="P_GLUCOSE_ISOMERASE_3"/>
    <property type="match status" value="1"/>
</dbReference>
<gene>
    <name evidence="10" type="primary">pgiB-2</name>
    <name evidence="8" type="synonym">pgi</name>
    <name evidence="10" type="ORF">MBVG_0920</name>
</gene>
<dbReference type="RefSeq" id="WP_004418966.1">
    <property type="nucleotide sequence ID" value="NZ_AORH01000008.1"/>
</dbReference>
<keyword evidence="11" id="KW-1185">Reference proteome</keyword>
<comment type="subcellular location">
    <subcellularLocation>
        <location evidence="8">Cytoplasm</location>
    </subcellularLocation>
</comment>
<dbReference type="UniPathway" id="UPA00138"/>
<dbReference type="PANTHER" id="PTHR11469:SF1">
    <property type="entry name" value="GLUCOSE-6-PHOSPHATE ISOMERASE"/>
    <property type="match status" value="1"/>
</dbReference>
<dbReference type="FunFam" id="3.40.50.10490:FF:000016">
    <property type="entry name" value="Glucose-6-phosphate isomerase"/>
    <property type="match status" value="1"/>
</dbReference>
<comment type="pathway">
    <text evidence="8">Carbohydrate biosynthesis; gluconeogenesis.</text>
</comment>
<evidence type="ECO:0000256" key="8">
    <source>
        <dbReference type="HAMAP-Rule" id="MF_00473"/>
    </source>
</evidence>